<evidence type="ECO:0000313" key="4">
    <source>
        <dbReference type="Proteomes" id="UP000007148"/>
    </source>
</evidence>
<dbReference type="Proteomes" id="UP000007148">
    <property type="component" value="Unassembled WGS sequence"/>
</dbReference>
<keyword evidence="4" id="KW-1185">Reference proteome</keyword>
<dbReference type="InParanoid" id="G4TI06"/>
<feature type="region of interest" description="Disordered" evidence="1">
    <location>
        <begin position="34"/>
        <end position="110"/>
    </location>
</feature>
<proteinExistence type="predicted"/>
<accession>G4TI06</accession>
<feature type="signal peptide" evidence="2">
    <location>
        <begin position="1"/>
        <end position="20"/>
    </location>
</feature>
<dbReference type="OrthoDB" id="3235859at2759"/>
<feature type="compositionally biased region" description="Low complexity" evidence="1">
    <location>
        <begin position="92"/>
        <end position="108"/>
    </location>
</feature>
<keyword evidence="2" id="KW-0732">Signal</keyword>
<name>G4TI06_SERID</name>
<dbReference type="AlphaFoldDB" id="G4TI06"/>
<dbReference type="EMBL" id="CAFZ01000100">
    <property type="protein sequence ID" value="CCA70938.1"/>
    <property type="molecule type" value="Genomic_DNA"/>
</dbReference>
<comment type="caution">
    <text evidence="3">The sequence shown here is derived from an EMBL/GenBank/DDBJ whole genome shotgun (WGS) entry which is preliminary data.</text>
</comment>
<feature type="compositionally biased region" description="Low complexity" evidence="1">
    <location>
        <begin position="38"/>
        <end position="73"/>
    </location>
</feature>
<evidence type="ECO:0000256" key="1">
    <source>
        <dbReference type="SAM" id="MobiDB-lite"/>
    </source>
</evidence>
<sequence>MKFSSLLLSLTTFGAASVMAFPVANGARDLQPVRRSEAPTATATPSATATSTESSVSSVTETATSSSAEPTETGTYLYSTITDSDASAPQPTTRTTTSSSSTSTTTETQMPQETASIFLFDSVSSSGSSRNVDLSRAVVVRVRETVVIREQIIVERPILVAVQLNVRVQQTIIVNHITNVFQSRFDNWDINVVNQLALIIAQQFGVLSRAGNRGFDRIDSRQFNAFVERFVQQFQVFQQIRLVDVQKFIVVVQRFDINQLASFFGRSQLLFSQNTFDRFNVNNDFGVFVQQLSNMLFLIQSGAFDSDGIFSLDGVTLIDGGLNLGRSSLQV</sequence>
<feature type="chain" id="PRO_5003468776" evidence="2">
    <location>
        <begin position="21"/>
        <end position="331"/>
    </location>
</feature>
<evidence type="ECO:0000256" key="2">
    <source>
        <dbReference type="SAM" id="SignalP"/>
    </source>
</evidence>
<gene>
    <name evidence="3" type="ORF">PIIN_04874</name>
</gene>
<dbReference type="HOGENOM" id="CLU_839677_0_0_1"/>
<evidence type="ECO:0000313" key="3">
    <source>
        <dbReference type="EMBL" id="CCA70938.1"/>
    </source>
</evidence>
<organism evidence="3 4">
    <name type="scientific">Serendipita indica (strain DSM 11827)</name>
    <name type="common">Root endophyte fungus</name>
    <name type="synonym">Piriformospora indica</name>
    <dbReference type="NCBI Taxonomy" id="1109443"/>
    <lineage>
        <taxon>Eukaryota</taxon>
        <taxon>Fungi</taxon>
        <taxon>Dikarya</taxon>
        <taxon>Basidiomycota</taxon>
        <taxon>Agaricomycotina</taxon>
        <taxon>Agaricomycetes</taxon>
        <taxon>Sebacinales</taxon>
        <taxon>Serendipitaceae</taxon>
        <taxon>Serendipita</taxon>
    </lineage>
</organism>
<protein>
    <submittedName>
        <fullName evidence="3">Uncharacterized protein</fullName>
    </submittedName>
</protein>
<feature type="compositionally biased region" description="Polar residues" evidence="1">
    <location>
        <begin position="74"/>
        <end position="91"/>
    </location>
</feature>
<reference evidence="3 4" key="1">
    <citation type="journal article" date="2011" name="PLoS Pathog.">
        <title>Endophytic Life Strategies Decoded by Genome and Transcriptome Analyses of the Mutualistic Root Symbiont Piriformospora indica.</title>
        <authorList>
            <person name="Zuccaro A."/>
            <person name="Lahrmann U."/>
            <person name="Guldener U."/>
            <person name="Langen G."/>
            <person name="Pfiffi S."/>
            <person name="Biedenkopf D."/>
            <person name="Wong P."/>
            <person name="Samans B."/>
            <person name="Grimm C."/>
            <person name="Basiewicz M."/>
            <person name="Murat C."/>
            <person name="Martin F."/>
            <person name="Kogel K.H."/>
        </authorList>
    </citation>
    <scope>NUCLEOTIDE SEQUENCE [LARGE SCALE GENOMIC DNA]</scope>
    <source>
        <strain evidence="3 4">DSM 11827</strain>
    </source>
</reference>